<dbReference type="Pfam" id="PF00828">
    <property type="entry name" value="Ribosomal_L27A"/>
    <property type="match status" value="1"/>
</dbReference>
<protein>
    <recommendedName>
        <fullName evidence="4">Large ribosomal subunit protein uL15</fullName>
    </recommendedName>
</protein>
<evidence type="ECO:0000313" key="9">
    <source>
        <dbReference type="Proteomes" id="UP000178849"/>
    </source>
</evidence>
<dbReference type="GO" id="GO:0022625">
    <property type="term" value="C:cytosolic large ribosomal subunit"/>
    <property type="evidence" value="ECO:0007669"/>
    <property type="project" value="TreeGrafter"/>
</dbReference>
<dbReference type="AlphaFoldDB" id="A0A1G2BJI4"/>
<dbReference type="PROSITE" id="PS00475">
    <property type="entry name" value="RIBOSOMAL_L15"/>
    <property type="match status" value="1"/>
</dbReference>
<evidence type="ECO:0000259" key="7">
    <source>
        <dbReference type="Pfam" id="PF00828"/>
    </source>
</evidence>
<name>A0A1G2BJI4_9BACT</name>
<dbReference type="InterPro" id="IPR001196">
    <property type="entry name" value="Ribosomal_uL15_CS"/>
</dbReference>
<evidence type="ECO:0000256" key="4">
    <source>
        <dbReference type="HAMAP-Rule" id="MF_01341"/>
    </source>
</evidence>
<dbReference type="GO" id="GO:0003735">
    <property type="term" value="F:structural constituent of ribosome"/>
    <property type="evidence" value="ECO:0007669"/>
    <property type="project" value="InterPro"/>
</dbReference>
<comment type="caution">
    <text evidence="8">The sequence shown here is derived from an EMBL/GenBank/DDBJ whole genome shotgun (WGS) entry which is preliminary data.</text>
</comment>
<dbReference type="GO" id="GO:0006412">
    <property type="term" value="P:translation"/>
    <property type="evidence" value="ECO:0007669"/>
    <property type="project" value="UniProtKB-UniRule"/>
</dbReference>
<dbReference type="GO" id="GO:0019843">
    <property type="term" value="F:rRNA binding"/>
    <property type="evidence" value="ECO:0007669"/>
    <property type="project" value="UniProtKB-UniRule"/>
</dbReference>
<feature type="domain" description="Large ribosomal subunit protein uL15/eL18" evidence="7">
    <location>
        <begin position="77"/>
        <end position="145"/>
    </location>
</feature>
<proteinExistence type="inferred from homology"/>
<dbReference type="InterPro" id="IPR005749">
    <property type="entry name" value="Ribosomal_uL15_bac-type"/>
</dbReference>
<dbReference type="Gene3D" id="3.100.10.10">
    <property type="match status" value="1"/>
</dbReference>
<evidence type="ECO:0000313" key="8">
    <source>
        <dbReference type="EMBL" id="OGY88846.1"/>
    </source>
</evidence>
<organism evidence="8 9">
    <name type="scientific">Candidatus Komeilibacteria bacterium RIFCSPLOWO2_01_FULL_45_10</name>
    <dbReference type="NCBI Taxonomy" id="1798550"/>
    <lineage>
        <taxon>Bacteria</taxon>
        <taxon>Candidatus Komeiliibacteriota</taxon>
    </lineage>
</organism>
<feature type="compositionally biased region" description="Low complexity" evidence="6">
    <location>
        <begin position="25"/>
        <end position="35"/>
    </location>
</feature>
<dbReference type="Proteomes" id="UP000178849">
    <property type="component" value="Unassembled WGS sequence"/>
</dbReference>
<comment type="function">
    <text evidence="4">Binds to the 23S rRNA.</text>
</comment>
<gene>
    <name evidence="4" type="primary">rplO</name>
    <name evidence="8" type="ORF">A2927_02285</name>
</gene>
<evidence type="ECO:0000256" key="3">
    <source>
        <dbReference type="ARBA" id="ARBA00023274"/>
    </source>
</evidence>
<dbReference type="STRING" id="1798550.A2927_02285"/>
<sequence>MTILSLHNLKTALGAKKRKIRRGRGNSSKGNYSGRGMKGQRARSGGKSGLGLKGIRGYLQRIPKRGGFTSFRLKPQIVNLGALEKFFADGETVTPQSLFRKGLIKATGGVKILASGELKKKFIISAHAFSKSAKDAIIKAGGQAVIIQQSNKTIKQESKETKKQKAMQ</sequence>
<keyword evidence="4" id="KW-0694">RNA-binding</keyword>
<evidence type="ECO:0000256" key="5">
    <source>
        <dbReference type="RuleBase" id="RU003888"/>
    </source>
</evidence>
<dbReference type="InterPro" id="IPR030878">
    <property type="entry name" value="Ribosomal_uL15"/>
</dbReference>
<feature type="region of interest" description="Disordered" evidence="6">
    <location>
        <begin position="17"/>
        <end position="49"/>
    </location>
</feature>
<comment type="subunit">
    <text evidence="4">Part of the 50S ribosomal subunit.</text>
</comment>
<dbReference type="NCBIfam" id="TIGR01071">
    <property type="entry name" value="rplO_bact"/>
    <property type="match status" value="1"/>
</dbReference>
<keyword evidence="2 4" id="KW-0689">Ribosomal protein</keyword>
<evidence type="ECO:0000256" key="6">
    <source>
        <dbReference type="SAM" id="MobiDB-lite"/>
    </source>
</evidence>
<keyword evidence="3 4" id="KW-0687">Ribonucleoprotein</keyword>
<dbReference type="EMBL" id="MHKL01000037">
    <property type="protein sequence ID" value="OGY88846.1"/>
    <property type="molecule type" value="Genomic_DNA"/>
</dbReference>
<keyword evidence="4" id="KW-0699">rRNA-binding</keyword>
<accession>A0A1G2BJI4</accession>
<evidence type="ECO:0000256" key="2">
    <source>
        <dbReference type="ARBA" id="ARBA00022980"/>
    </source>
</evidence>
<dbReference type="SUPFAM" id="SSF52080">
    <property type="entry name" value="Ribosomal proteins L15p and L18e"/>
    <property type="match status" value="1"/>
</dbReference>
<dbReference type="InterPro" id="IPR036227">
    <property type="entry name" value="Ribosomal_uL15/eL18_sf"/>
</dbReference>
<evidence type="ECO:0000256" key="1">
    <source>
        <dbReference type="ARBA" id="ARBA00007320"/>
    </source>
</evidence>
<dbReference type="PANTHER" id="PTHR12934:SF11">
    <property type="entry name" value="LARGE RIBOSOMAL SUBUNIT PROTEIN UL15M"/>
    <property type="match status" value="1"/>
</dbReference>
<dbReference type="PANTHER" id="PTHR12934">
    <property type="entry name" value="50S RIBOSOMAL PROTEIN L15"/>
    <property type="match status" value="1"/>
</dbReference>
<dbReference type="InterPro" id="IPR021131">
    <property type="entry name" value="Ribosomal_uL15/eL18"/>
</dbReference>
<dbReference type="HAMAP" id="MF_01341">
    <property type="entry name" value="Ribosomal_uL15"/>
    <property type="match status" value="1"/>
</dbReference>
<reference evidence="8 9" key="1">
    <citation type="journal article" date="2016" name="Nat. Commun.">
        <title>Thousands of microbial genomes shed light on interconnected biogeochemical processes in an aquifer system.</title>
        <authorList>
            <person name="Anantharaman K."/>
            <person name="Brown C.T."/>
            <person name="Hug L.A."/>
            <person name="Sharon I."/>
            <person name="Castelle C.J."/>
            <person name="Probst A.J."/>
            <person name="Thomas B.C."/>
            <person name="Singh A."/>
            <person name="Wilkins M.J."/>
            <person name="Karaoz U."/>
            <person name="Brodie E.L."/>
            <person name="Williams K.H."/>
            <person name="Hubbard S.S."/>
            <person name="Banfield J.F."/>
        </authorList>
    </citation>
    <scope>NUCLEOTIDE SEQUENCE [LARGE SCALE GENOMIC DNA]</scope>
</reference>
<comment type="similarity">
    <text evidence="1 4 5">Belongs to the universal ribosomal protein uL15 family.</text>
</comment>